<dbReference type="PANTHER" id="PTHR28062:SF1">
    <property type="entry name" value="TRANSMEMBRANE PROTEIN"/>
    <property type="match status" value="1"/>
</dbReference>
<feature type="coiled-coil region" evidence="1">
    <location>
        <begin position="260"/>
        <end position="293"/>
    </location>
</feature>
<evidence type="ECO:0000313" key="4">
    <source>
        <dbReference type="Proteomes" id="UP000799779"/>
    </source>
</evidence>
<evidence type="ECO:0000313" key="3">
    <source>
        <dbReference type="EMBL" id="KAF2004580.1"/>
    </source>
</evidence>
<dbReference type="GO" id="GO:0005743">
    <property type="term" value="C:mitochondrial inner membrane"/>
    <property type="evidence" value="ECO:0007669"/>
    <property type="project" value="TreeGrafter"/>
</dbReference>
<keyword evidence="2" id="KW-1133">Transmembrane helix</keyword>
<evidence type="ECO:0008006" key="5">
    <source>
        <dbReference type="Google" id="ProtNLM"/>
    </source>
</evidence>
<keyword evidence="1" id="KW-0175">Coiled coil</keyword>
<evidence type="ECO:0000256" key="1">
    <source>
        <dbReference type="SAM" id="Coils"/>
    </source>
</evidence>
<keyword evidence="4" id="KW-1185">Reference proteome</keyword>
<keyword evidence="2" id="KW-0812">Transmembrane</keyword>
<name>A0A6A5WRU9_9PLEO</name>
<sequence length="345" mass="39937">MRLFLLPISTRRSLIYCERLQVHEKALAERSYLDRITNKAATTWLSWEKDDKAVWQWKRKVTFYGNQALSRIPYEEWALKTIPALTDKRRKAILEGKEKNQIVFPGLFLKQDKIPEILKKLAEERQAMHRSKMIWSIVAMPFSAPFMLIPVIPNLPFFYLVYRAYSHWKALSGSKHLEFLLKHSLPAPKPSWELDEIYTAGLMYPTRQLSRAAPRPTTEQAEEIARVVETQTDGGKEDVMVLQRWNGKLIAEHYALPDMEVEIERAVEQVEKSIKAKERLVEEKLELERATAEPGKTAADTLPEEVVKHVEKGERADRIIHEKAEDVAGLGNGGVERLEKEKEKK</sequence>
<accession>A0A6A5WRU9</accession>
<dbReference type="PANTHER" id="PTHR28062">
    <property type="entry name" value="K+-H+ EXCHANGE-LIKE PROTEIN"/>
    <property type="match status" value="1"/>
</dbReference>
<dbReference type="Pfam" id="PF10173">
    <property type="entry name" value="Mit_KHE1"/>
    <property type="match status" value="1"/>
</dbReference>
<dbReference type="GO" id="GO:0006813">
    <property type="term" value="P:potassium ion transport"/>
    <property type="evidence" value="ECO:0007669"/>
    <property type="project" value="TreeGrafter"/>
</dbReference>
<organism evidence="3 4">
    <name type="scientific">Amniculicola lignicola CBS 123094</name>
    <dbReference type="NCBI Taxonomy" id="1392246"/>
    <lineage>
        <taxon>Eukaryota</taxon>
        <taxon>Fungi</taxon>
        <taxon>Dikarya</taxon>
        <taxon>Ascomycota</taxon>
        <taxon>Pezizomycotina</taxon>
        <taxon>Dothideomycetes</taxon>
        <taxon>Pleosporomycetidae</taxon>
        <taxon>Pleosporales</taxon>
        <taxon>Amniculicolaceae</taxon>
        <taxon>Amniculicola</taxon>
    </lineage>
</organism>
<dbReference type="OrthoDB" id="5562676at2759"/>
<protein>
    <recommendedName>
        <fullName evidence="5">Mitochondrial K+-H+ exchange-related-domain-containing protein</fullName>
    </recommendedName>
</protein>
<dbReference type="Proteomes" id="UP000799779">
    <property type="component" value="Unassembled WGS sequence"/>
</dbReference>
<keyword evidence="2" id="KW-0472">Membrane</keyword>
<dbReference type="AlphaFoldDB" id="A0A6A5WRU9"/>
<reference evidence="3" key="1">
    <citation type="journal article" date="2020" name="Stud. Mycol.">
        <title>101 Dothideomycetes genomes: a test case for predicting lifestyles and emergence of pathogens.</title>
        <authorList>
            <person name="Haridas S."/>
            <person name="Albert R."/>
            <person name="Binder M."/>
            <person name="Bloem J."/>
            <person name="Labutti K."/>
            <person name="Salamov A."/>
            <person name="Andreopoulos B."/>
            <person name="Baker S."/>
            <person name="Barry K."/>
            <person name="Bills G."/>
            <person name="Bluhm B."/>
            <person name="Cannon C."/>
            <person name="Castanera R."/>
            <person name="Culley D."/>
            <person name="Daum C."/>
            <person name="Ezra D."/>
            <person name="Gonzalez J."/>
            <person name="Henrissat B."/>
            <person name="Kuo A."/>
            <person name="Liang C."/>
            <person name="Lipzen A."/>
            <person name="Lutzoni F."/>
            <person name="Magnuson J."/>
            <person name="Mondo S."/>
            <person name="Nolan M."/>
            <person name="Ohm R."/>
            <person name="Pangilinan J."/>
            <person name="Park H.-J."/>
            <person name="Ramirez L."/>
            <person name="Alfaro M."/>
            <person name="Sun H."/>
            <person name="Tritt A."/>
            <person name="Yoshinaga Y."/>
            <person name="Zwiers L.-H."/>
            <person name="Turgeon B."/>
            <person name="Goodwin S."/>
            <person name="Spatafora J."/>
            <person name="Crous P."/>
            <person name="Grigoriev I."/>
        </authorList>
    </citation>
    <scope>NUCLEOTIDE SEQUENCE</scope>
    <source>
        <strain evidence="3">CBS 123094</strain>
    </source>
</reference>
<dbReference type="InterPro" id="IPR018786">
    <property type="entry name" value="Mit_KHE1"/>
</dbReference>
<dbReference type="GO" id="GO:1902600">
    <property type="term" value="P:proton transmembrane transport"/>
    <property type="evidence" value="ECO:0007669"/>
    <property type="project" value="TreeGrafter"/>
</dbReference>
<feature type="transmembrane region" description="Helical" evidence="2">
    <location>
        <begin position="134"/>
        <end position="162"/>
    </location>
</feature>
<dbReference type="EMBL" id="ML977566">
    <property type="protein sequence ID" value="KAF2004580.1"/>
    <property type="molecule type" value="Genomic_DNA"/>
</dbReference>
<evidence type="ECO:0000256" key="2">
    <source>
        <dbReference type="SAM" id="Phobius"/>
    </source>
</evidence>
<proteinExistence type="predicted"/>
<gene>
    <name evidence="3" type="ORF">P154DRAFT_519084</name>
</gene>